<dbReference type="InterPro" id="IPR032466">
    <property type="entry name" value="Metal_Hydrolase"/>
</dbReference>
<gene>
    <name evidence="6" type="ORF">EQM13_05590</name>
</gene>
<feature type="binding site" evidence="4">
    <location>
        <position position="281"/>
    </location>
    <ligand>
        <name>Zn(2+)</name>
        <dbReference type="ChEBI" id="CHEBI:29105"/>
        <label>1</label>
    </ligand>
</feature>
<dbReference type="AlphaFoldDB" id="A0A410QB38"/>
<reference evidence="7" key="1">
    <citation type="submission" date="2019-01" db="EMBL/GenBank/DDBJ databases">
        <title>Draft genomes of a novel of Sporanaerobacter strains.</title>
        <authorList>
            <person name="Ma S."/>
        </authorList>
    </citation>
    <scope>NUCLEOTIDE SEQUENCE [LARGE SCALE GENOMIC DNA]</scope>
    <source>
        <strain evidence="7">NJN-17</strain>
    </source>
</reference>
<dbReference type="KEGG" id="spoa:EQM13_05590"/>
<feature type="binding site" evidence="4">
    <location>
        <position position="37"/>
    </location>
    <ligand>
        <name>Zn(2+)</name>
        <dbReference type="ChEBI" id="CHEBI:29105"/>
        <label>1</label>
    </ligand>
</feature>
<dbReference type="PANTHER" id="PTHR10819:SF3">
    <property type="entry name" value="PHOSPHOTRIESTERASE-RELATED PROTEIN"/>
    <property type="match status" value="1"/>
</dbReference>
<name>A0A410QB38_9FIRM</name>
<evidence type="ECO:0000256" key="4">
    <source>
        <dbReference type="PIRSR" id="PIRSR601559-51"/>
    </source>
</evidence>
<feature type="modified residue" description="N6-carboxylysine" evidence="3 5">
    <location>
        <position position="163"/>
    </location>
</feature>
<protein>
    <submittedName>
        <fullName evidence="6">Phosphotriesterase-related protein</fullName>
    </submittedName>
</protein>
<keyword evidence="1 4" id="KW-0479">Metal-binding</keyword>
<dbReference type="GO" id="GO:0008270">
    <property type="term" value="F:zinc ion binding"/>
    <property type="evidence" value="ECO:0007669"/>
    <property type="project" value="InterPro"/>
</dbReference>
<dbReference type="GO" id="GO:0016787">
    <property type="term" value="F:hydrolase activity"/>
    <property type="evidence" value="ECO:0007669"/>
    <property type="project" value="UniProtKB-KW"/>
</dbReference>
<feature type="binding site" evidence="4">
    <location>
        <position position="224"/>
    </location>
    <ligand>
        <name>Zn(2+)</name>
        <dbReference type="ChEBI" id="CHEBI:29105"/>
        <label>2</label>
    </ligand>
</feature>
<keyword evidence="7" id="KW-1185">Reference proteome</keyword>
<organism evidence="6 7">
    <name type="scientific">Acidilutibacter cellobiosedens</name>
    <dbReference type="NCBI Taxonomy" id="2507161"/>
    <lineage>
        <taxon>Bacteria</taxon>
        <taxon>Bacillati</taxon>
        <taxon>Bacillota</taxon>
        <taxon>Tissierellia</taxon>
        <taxon>Tissierellales</taxon>
        <taxon>Acidilutibacteraceae</taxon>
        <taxon>Acidilutibacter</taxon>
    </lineage>
</organism>
<dbReference type="OrthoDB" id="105927at2"/>
<feature type="binding site" description="via carbamate group" evidence="4">
    <location>
        <position position="163"/>
    </location>
    <ligand>
        <name>Zn(2+)</name>
        <dbReference type="ChEBI" id="CHEBI:29105"/>
        <label>2</label>
    </ligand>
</feature>
<keyword evidence="2" id="KW-0378">Hydrolase</keyword>
<dbReference type="Proteomes" id="UP000287969">
    <property type="component" value="Chromosome"/>
</dbReference>
<evidence type="ECO:0000313" key="7">
    <source>
        <dbReference type="Proteomes" id="UP000287969"/>
    </source>
</evidence>
<evidence type="ECO:0000256" key="2">
    <source>
        <dbReference type="ARBA" id="ARBA00022801"/>
    </source>
</evidence>
<dbReference type="EMBL" id="CP035282">
    <property type="protein sequence ID" value="QAT61094.1"/>
    <property type="molecule type" value="Genomic_DNA"/>
</dbReference>
<dbReference type="Pfam" id="PF02126">
    <property type="entry name" value="PTE"/>
    <property type="match status" value="1"/>
</dbReference>
<evidence type="ECO:0000313" key="6">
    <source>
        <dbReference type="EMBL" id="QAT61094.1"/>
    </source>
</evidence>
<feature type="binding site" evidence="4">
    <location>
        <position position="39"/>
    </location>
    <ligand>
        <name>Zn(2+)</name>
        <dbReference type="ChEBI" id="CHEBI:29105"/>
        <label>1</label>
    </ligand>
</feature>
<dbReference type="SUPFAM" id="SSF51556">
    <property type="entry name" value="Metallo-dependent hydrolases"/>
    <property type="match status" value="1"/>
</dbReference>
<dbReference type="PANTHER" id="PTHR10819">
    <property type="entry name" value="PHOSPHOTRIESTERASE-RELATED"/>
    <property type="match status" value="1"/>
</dbReference>
<comment type="cofactor">
    <cofactor evidence="4">
        <name>a divalent metal cation</name>
        <dbReference type="ChEBI" id="CHEBI:60240"/>
    </cofactor>
    <text evidence="4">Binds 2 divalent metal cations per subunit.</text>
</comment>
<proteinExistence type="inferred from homology"/>
<evidence type="ECO:0000256" key="3">
    <source>
        <dbReference type="PIRSR" id="PIRSR601559-50"/>
    </source>
</evidence>
<evidence type="ECO:0000256" key="1">
    <source>
        <dbReference type="ARBA" id="ARBA00022723"/>
    </source>
</evidence>
<comment type="similarity">
    <text evidence="5">Belongs to the metallo-dependent hydrolases superfamily. Phosphotriesterase family.</text>
</comment>
<feature type="binding site" evidence="4">
    <location>
        <position position="196"/>
    </location>
    <ligand>
        <name>Zn(2+)</name>
        <dbReference type="ChEBI" id="CHEBI:29105"/>
        <label>2</label>
    </ligand>
</feature>
<dbReference type="Gene3D" id="3.20.20.140">
    <property type="entry name" value="Metal-dependent hydrolases"/>
    <property type="match status" value="1"/>
</dbReference>
<sequence>MRNDFLVYYIMEGIELKFVQTVLGKVPINKIGKTDSHEHLIRIGGGEVIHGGNDFLMDSVDNAEKEISLYKNAGGDTIVEMTPCGSGRDINSLIKLSEISNINIIATTGFHKSELYDRTHFLYRYSTEDIADLLIKDIEEGIDEYDYAGPIVRRSKGKAGVIKAAASYQVITEIEKKELKAAGIASVKTGFPVSLHLERGTMALEAVEILLQTGVRPDNIILGHIDRNPDLLYHKKIASKGVYLIYDGPGRIKYYTDEVISNLFKNMENEGFGSQILIGGDLGRRSYFKSYGGGPGLDYNLNTFVPRLLEIGLSETSVRNICCENARNAFSNKIYEI</sequence>
<dbReference type="PROSITE" id="PS51347">
    <property type="entry name" value="PHOSPHOTRIESTERASE_2"/>
    <property type="match status" value="1"/>
</dbReference>
<dbReference type="PIRSF" id="PIRSF016839">
    <property type="entry name" value="PhP"/>
    <property type="match status" value="1"/>
</dbReference>
<accession>A0A410QB38</accession>
<dbReference type="InterPro" id="IPR001559">
    <property type="entry name" value="Phosphotriesterase"/>
</dbReference>
<evidence type="ECO:0000256" key="5">
    <source>
        <dbReference type="PROSITE-ProRule" id="PRU00679"/>
    </source>
</evidence>
<feature type="binding site" description="via carbamate group" evidence="4">
    <location>
        <position position="163"/>
    </location>
    <ligand>
        <name>Zn(2+)</name>
        <dbReference type="ChEBI" id="CHEBI:29105"/>
        <label>1</label>
    </ligand>
</feature>